<evidence type="ECO:0000313" key="2">
    <source>
        <dbReference type="EMBL" id="GEU37400.1"/>
    </source>
</evidence>
<feature type="compositionally biased region" description="Basic and acidic residues" evidence="1">
    <location>
        <begin position="35"/>
        <end position="48"/>
    </location>
</feature>
<gene>
    <name evidence="2" type="ORF">Tci_009378</name>
</gene>
<organism evidence="2">
    <name type="scientific">Tanacetum cinerariifolium</name>
    <name type="common">Dalmatian daisy</name>
    <name type="synonym">Chrysanthemum cinerariifolium</name>
    <dbReference type="NCBI Taxonomy" id="118510"/>
    <lineage>
        <taxon>Eukaryota</taxon>
        <taxon>Viridiplantae</taxon>
        <taxon>Streptophyta</taxon>
        <taxon>Embryophyta</taxon>
        <taxon>Tracheophyta</taxon>
        <taxon>Spermatophyta</taxon>
        <taxon>Magnoliopsida</taxon>
        <taxon>eudicotyledons</taxon>
        <taxon>Gunneridae</taxon>
        <taxon>Pentapetalae</taxon>
        <taxon>asterids</taxon>
        <taxon>campanulids</taxon>
        <taxon>Asterales</taxon>
        <taxon>Asteraceae</taxon>
        <taxon>Asteroideae</taxon>
        <taxon>Anthemideae</taxon>
        <taxon>Anthemidinae</taxon>
        <taxon>Tanacetum</taxon>
    </lineage>
</organism>
<feature type="compositionally biased region" description="Basic and acidic residues" evidence="1">
    <location>
        <begin position="59"/>
        <end position="75"/>
    </location>
</feature>
<dbReference type="AlphaFoldDB" id="A0A6L2JKT8"/>
<dbReference type="EMBL" id="BKCJ010000924">
    <property type="protein sequence ID" value="GEU37400.1"/>
    <property type="molecule type" value="Genomic_DNA"/>
</dbReference>
<name>A0A6L2JKT8_TANCI</name>
<reference evidence="2" key="1">
    <citation type="journal article" date="2019" name="Sci. Rep.">
        <title>Draft genome of Tanacetum cinerariifolium, the natural source of mosquito coil.</title>
        <authorList>
            <person name="Yamashiro T."/>
            <person name="Shiraishi A."/>
            <person name="Satake H."/>
            <person name="Nakayama K."/>
        </authorList>
    </citation>
    <scope>NUCLEOTIDE SEQUENCE</scope>
</reference>
<protein>
    <submittedName>
        <fullName evidence="2">Uncharacterized protein</fullName>
    </submittedName>
</protein>
<comment type="caution">
    <text evidence="2">The sequence shown here is derived from an EMBL/GenBank/DDBJ whole genome shotgun (WGS) entry which is preliminary data.</text>
</comment>
<sequence length="267" mass="30354">MGKGRTTTRIGFPVINHACQDEDDIILSNDDERIESEKETAESGKTDENSDDEEEHVEEEYVHEANNVHDDVEKQDDLNVEIKDDEIAVENAQVKDDDQATTIVPVTQNEKPDVPPSSSSIFVSSDYAITTTVHDPLLAVIQRLSNLETKFEDWTKVDHSKVITKVVQTDVINEHGSQKDVSEIRTIKLEYATKQQLPKHSAKPFDQAAKAEFDQKEILFKMMRDFKSYEKHPTHQALYDALMLSIILDEDDTERAKAVESPTSKKR</sequence>
<evidence type="ECO:0000256" key="1">
    <source>
        <dbReference type="SAM" id="MobiDB-lite"/>
    </source>
</evidence>
<proteinExistence type="predicted"/>
<accession>A0A6L2JKT8</accession>
<feature type="region of interest" description="Disordered" evidence="1">
    <location>
        <begin position="26"/>
        <end position="75"/>
    </location>
</feature>
<feature type="compositionally biased region" description="Acidic residues" evidence="1">
    <location>
        <begin position="49"/>
        <end position="58"/>
    </location>
</feature>